<keyword evidence="1" id="KW-0645">Protease</keyword>
<evidence type="ECO:0000313" key="6">
    <source>
        <dbReference type="Proteomes" id="UP000011080"/>
    </source>
</evidence>
<dbReference type="InterPro" id="IPR051592">
    <property type="entry name" value="HERV-K_Pro_peptidase_A2"/>
</dbReference>
<feature type="non-terminal residue" evidence="5">
    <location>
        <position position="1"/>
    </location>
</feature>
<evidence type="ECO:0000256" key="1">
    <source>
        <dbReference type="ARBA" id="ARBA00022670"/>
    </source>
</evidence>
<dbReference type="InterPro" id="IPR036157">
    <property type="entry name" value="dUTPase-like_sf"/>
</dbReference>
<dbReference type="SUPFAM" id="SSF51283">
    <property type="entry name" value="dUTPase-like"/>
    <property type="match status" value="1"/>
</dbReference>
<feature type="domain" description="Peptidase A2" evidence="4">
    <location>
        <begin position="122"/>
        <end position="199"/>
    </location>
</feature>
<dbReference type="PROSITE" id="PS50175">
    <property type="entry name" value="ASP_PROT_RETROV"/>
    <property type="match status" value="1"/>
</dbReference>
<dbReference type="InterPro" id="IPR033704">
    <property type="entry name" value="dUTPase_trimeric"/>
</dbReference>
<dbReference type="Pfam" id="PF00077">
    <property type="entry name" value="RVP"/>
    <property type="match status" value="1"/>
</dbReference>
<dbReference type="Pfam" id="PF00692">
    <property type="entry name" value="dUTPase"/>
    <property type="match status" value="1"/>
</dbReference>
<dbReference type="InterPro" id="IPR021109">
    <property type="entry name" value="Peptidase_aspartic_dom_sf"/>
</dbReference>
<proteinExistence type="predicted"/>
<evidence type="ECO:0000259" key="4">
    <source>
        <dbReference type="PROSITE" id="PS50175"/>
    </source>
</evidence>
<dbReference type="InterPro" id="IPR001995">
    <property type="entry name" value="Peptidase_A2_cat"/>
</dbReference>
<dbReference type="Proteomes" id="UP000011080">
    <property type="component" value="Unassembled WGS sequence"/>
</dbReference>
<reference evidence="5 6" key="1">
    <citation type="journal article" date="2012" name="Nat. Genet.">
        <title>The yak genome and adaptation to life at high altitude.</title>
        <authorList>
            <person name="Qiu Q."/>
            <person name="Zhang G."/>
            <person name="Ma T."/>
            <person name="Qian W."/>
            <person name="Wang J."/>
            <person name="Ye Z."/>
            <person name="Cao C."/>
            <person name="Hu Q."/>
            <person name="Kim J."/>
            <person name="Larkin D.M."/>
            <person name="Auvil L."/>
            <person name="Capitanu B."/>
            <person name="Ma J."/>
            <person name="Lewin H.A."/>
            <person name="Qian X."/>
            <person name="Lang Y."/>
            <person name="Zhou R."/>
            <person name="Wang L."/>
            <person name="Wang K."/>
            <person name="Xia J."/>
            <person name="Liao S."/>
            <person name="Pan S."/>
            <person name="Lu X."/>
            <person name="Hou H."/>
            <person name="Wang Y."/>
            <person name="Zang X."/>
            <person name="Yin Y."/>
            <person name="Ma H."/>
            <person name="Zhang J."/>
            <person name="Wang Z."/>
            <person name="Zhang Y."/>
            <person name="Zhang D."/>
            <person name="Yonezawa T."/>
            <person name="Hasegawa M."/>
            <person name="Zhong Y."/>
            <person name="Liu W."/>
            <person name="Zhang Y."/>
            <person name="Huang Z."/>
            <person name="Zhang S."/>
            <person name="Long R."/>
            <person name="Yang H."/>
            <person name="Wang J."/>
            <person name="Lenstra J.A."/>
            <person name="Cooper D.N."/>
            <person name="Wu Y."/>
            <person name="Wang J."/>
            <person name="Shi P."/>
            <person name="Wang J."/>
            <person name="Liu J."/>
        </authorList>
    </citation>
    <scope>NUCLEOTIDE SEQUENCE [LARGE SCALE GENOMIC DNA]</scope>
    <source>
        <strain evidence="6">yakQH1</strain>
    </source>
</reference>
<dbReference type="PANTHER" id="PTHR19422">
    <property type="entry name" value="GAG RETROVIRAL POLYPROTEIN"/>
    <property type="match status" value="1"/>
</dbReference>
<keyword evidence="3" id="KW-0378">Hydrolase</keyword>
<dbReference type="GO" id="GO:0004190">
    <property type="term" value="F:aspartic-type endopeptidase activity"/>
    <property type="evidence" value="ECO:0007669"/>
    <property type="project" value="UniProtKB-KW"/>
</dbReference>
<dbReference type="Gene3D" id="2.40.70.10">
    <property type="entry name" value="Acid Proteases"/>
    <property type="match status" value="1"/>
</dbReference>
<dbReference type="GO" id="GO:0006508">
    <property type="term" value="P:proteolysis"/>
    <property type="evidence" value="ECO:0007669"/>
    <property type="project" value="UniProtKB-KW"/>
</dbReference>
<dbReference type="InterPro" id="IPR018061">
    <property type="entry name" value="Retropepsins"/>
</dbReference>
<dbReference type="SUPFAM" id="SSF50630">
    <property type="entry name" value="Acid proteases"/>
    <property type="match status" value="1"/>
</dbReference>
<evidence type="ECO:0000256" key="2">
    <source>
        <dbReference type="ARBA" id="ARBA00022750"/>
    </source>
</evidence>
<name>L8J433_9CETA</name>
<organism evidence="5 6">
    <name type="scientific">Bos mutus</name>
    <name type="common">wild yak</name>
    <dbReference type="NCBI Taxonomy" id="72004"/>
    <lineage>
        <taxon>Eukaryota</taxon>
        <taxon>Metazoa</taxon>
        <taxon>Chordata</taxon>
        <taxon>Craniata</taxon>
        <taxon>Vertebrata</taxon>
        <taxon>Euteleostomi</taxon>
        <taxon>Mammalia</taxon>
        <taxon>Eutheria</taxon>
        <taxon>Laurasiatheria</taxon>
        <taxon>Artiodactyla</taxon>
        <taxon>Ruminantia</taxon>
        <taxon>Pecora</taxon>
        <taxon>Bovidae</taxon>
        <taxon>Bovinae</taxon>
        <taxon>Bos</taxon>
    </lineage>
</organism>
<accession>L8J433</accession>
<dbReference type="CDD" id="cd05482">
    <property type="entry name" value="HIV_retropepsin_like"/>
    <property type="match status" value="1"/>
</dbReference>
<gene>
    <name evidence="5" type="ORF">M91_03384</name>
</gene>
<protein>
    <recommendedName>
        <fullName evidence="4">Peptidase A2 domain-containing protein</fullName>
    </recommendedName>
</protein>
<dbReference type="EMBL" id="JH880349">
    <property type="protein sequence ID" value="ELR62364.1"/>
    <property type="molecule type" value="Genomic_DNA"/>
</dbReference>
<keyword evidence="2" id="KW-0064">Aspartyl protease</keyword>
<feature type="non-terminal residue" evidence="5">
    <location>
        <position position="210"/>
    </location>
</feature>
<evidence type="ECO:0000313" key="5">
    <source>
        <dbReference type="EMBL" id="ELR62364.1"/>
    </source>
</evidence>
<sequence length="210" mass="23530">LYPQAVPSRVPTGLFGPLPPQTFGLLLGQSSLTSKGITVHPGVIDSDYKGEIQIMMSSQILWQFKKGDKIAQLLLLPYISINPSNNVWTSRFGSTDQNQSLRTIGICMCPTKYKYQINGKRFSGLLDIGFDITIISKHLWPKSWPIQKVSCQIVGISQTKVQEVYQSVQIYPCEGPEGQPATLRAYMIDAPLNLIGRDLLMQWQTQIYIP</sequence>
<evidence type="ECO:0000256" key="3">
    <source>
        <dbReference type="ARBA" id="ARBA00022801"/>
    </source>
</evidence>
<dbReference type="PANTHER" id="PTHR19422:SF123">
    <property type="entry name" value="RT1 CLASS I, LOCUS CE15"/>
    <property type="match status" value="1"/>
</dbReference>
<dbReference type="InterPro" id="IPR029054">
    <property type="entry name" value="dUTPase-like"/>
</dbReference>
<dbReference type="AlphaFoldDB" id="L8J433"/>
<dbReference type="Gene3D" id="2.70.40.10">
    <property type="match status" value="1"/>
</dbReference>
<dbReference type="CDD" id="cd07557">
    <property type="entry name" value="trimeric_dUTPase"/>
    <property type="match status" value="1"/>
</dbReference>
<dbReference type="InterPro" id="IPR034170">
    <property type="entry name" value="Retropepsin-like_cat_dom"/>
</dbReference>